<sequence>MKQIASTRKDRRPARKALQQHLESVMPWGVRPKITFVTDGAGFLADEGGAYYRLASQAIAEALLLQKIADSPNRGGTR</sequence>
<protein>
    <submittedName>
        <fullName evidence="1">Uncharacterized protein</fullName>
    </submittedName>
</protein>
<evidence type="ECO:0000313" key="2">
    <source>
        <dbReference type="Proteomes" id="UP000503540"/>
    </source>
</evidence>
<name>A0A6G9YQP7_9NOCA</name>
<dbReference type="KEGG" id="nah:F5544_38480"/>
<gene>
    <name evidence="1" type="ORF">F5544_38480</name>
</gene>
<dbReference type="AlphaFoldDB" id="A0A6G9YQP7"/>
<proteinExistence type="predicted"/>
<dbReference type="RefSeq" id="WP_167477757.1">
    <property type="nucleotide sequence ID" value="NZ_CP046172.1"/>
</dbReference>
<dbReference type="EMBL" id="CP046172">
    <property type="protein sequence ID" value="QIS15518.1"/>
    <property type="molecule type" value="Genomic_DNA"/>
</dbReference>
<evidence type="ECO:0000313" key="1">
    <source>
        <dbReference type="EMBL" id="QIS15518.1"/>
    </source>
</evidence>
<organism evidence="1 2">
    <name type="scientific">Nocardia arthritidis</name>
    <dbReference type="NCBI Taxonomy" id="228602"/>
    <lineage>
        <taxon>Bacteria</taxon>
        <taxon>Bacillati</taxon>
        <taxon>Actinomycetota</taxon>
        <taxon>Actinomycetes</taxon>
        <taxon>Mycobacteriales</taxon>
        <taxon>Nocardiaceae</taxon>
        <taxon>Nocardia</taxon>
    </lineage>
</organism>
<keyword evidence="2" id="KW-1185">Reference proteome</keyword>
<reference evidence="1 2" key="1">
    <citation type="journal article" date="2019" name="ACS Chem. Biol.">
        <title>Identification and Mobilization of a Cryptic Antibiotic Biosynthesis Gene Locus from a Human-Pathogenic Nocardia Isolate.</title>
        <authorList>
            <person name="Herisse M."/>
            <person name="Ishida K."/>
            <person name="Porter J.L."/>
            <person name="Howden B."/>
            <person name="Hertweck C."/>
            <person name="Stinear T.P."/>
            <person name="Pidot S.J."/>
        </authorList>
    </citation>
    <scope>NUCLEOTIDE SEQUENCE [LARGE SCALE GENOMIC DNA]</scope>
    <source>
        <strain evidence="1 2">AUSMDU00012717</strain>
    </source>
</reference>
<dbReference type="Proteomes" id="UP000503540">
    <property type="component" value="Chromosome"/>
</dbReference>
<accession>A0A6G9YQP7</accession>